<feature type="domain" description="DSBA-like thioredoxin" evidence="1">
    <location>
        <begin position="6"/>
        <end position="207"/>
    </location>
</feature>
<sequence length="242" mass="27078">MDKMKIDIWSDIACPHCYIGKRRLEKALEQFPHRKNVELVWHSYELDPSLPKKAGTQSIYSYFAKKYAMSEDEARRTQAKVAQMAKGVGLDYDFDNLVVVSTSDALRLVKLAKESGLGTEAEEVLFDAYFVKGKNISDPAVLVQLGTSIGLQETEVLAMLNSDKYLSEIKKDIEYSENELGLEYIPFYLFNNKQVVQGSIPVEDYLKVLNEAYADWEGSGVSSEKGEVISGQSCSIDGVCSL</sequence>
<dbReference type="CDD" id="cd03024">
    <property type="entry name" value="DsbA_FrnE"/>
    <property type="match status" value="1"/>
</dbReference>
<proteinExistence type="predicted"/>
<dbReference type="Pfam" id="PF01323">
    <property type="entry name" value="DSBA"/>
    <property type="match status" value="1"/>
</dbReference>
<protein>
    <recommendedName>
        <fullName evidence="1">DSBA-like thioredoxin domain-containing protein</fullName>
    </recommendedName>
</protein>
<dbReference type="PANTHER" id="PTHR13887">
    <property type="entry name" value="GLUTATHIONE S-TRANSFERASE KAPPA"/>
    <property type="match status" value="1"/>
</dbReference>
<dbReference type="InterPro" id="IPR001853">
    <property type="entry name" value="DSBA-like_thioredoxin_dom"/>
</dbReference>
<dbReference type="Gene3D" id="3.40.30.10">
    <property type="entry name" value="Glutaredoxin"/>
    <property type="match status" value="1"/>
</dbReference>
<evidence type="ECO:0000313" key="2">
    <source>
        <dbReference type="EMBL" id="SBW08087.1"/>
    </source>
</evidence>
<organism evidence="2">
    <name type="scientific">uncultured Dysgonomonas sp</name>
    <dbReference type="NCBI Taxonomy" id="206096"/>
    <lineage>
        <taxon>Bacteria</taxon>
        <taxon>Pseudomonadati</taxon>
        <taxon>Bacteroidota</taxon>
        <taxon>Bacteroidia</taxon>
        <taxon>Bacteroidales</taxon>
        <taxon>Dysgonomonadaceae</taxon>
        <taxon>Dysgonomonas</taxon>
        <taxon>environmental samples</taxon>
    </lineage>
</organism>
<accession>A0A212K8X2</accession>
<dbReference type="RefSeq" id="WP_296951940.1">
    <property type="nucleotide sequence ID" value="NZ_LT599021.1"/>
</dbReference>
<dbReference type="InterPro" id="IPR036249">
    <property type="entry name" value="Thioredoxin-like_sf"/>
</dbReference>
<dbReference type="SUPFAM" id="SSF52833">
    <property type="entry name" value="Thioredoxin-like"/>
    <property type="match status" value="1"/>
</dbReference>
<evidence type="ECO:0000259" key="1">
    <source>
        <dbReference type="Pfam" id="PF01323"/>
    </source>
</evidence>
<dbReference type="GO" id="GO:0016491">
    <property type="term" value="F:oxidoreductase activity"/>
    <property type="evidence" value="ECO:0007669"/>
    <property type="project" value="InterPro"/>
</dbReference>
<dbReference type="AlphaFoldDB" id="A0A212K8X2"/>
<dbReference type="PANTHER" id="PTHR13887:SF41">
    <property type="entry name" value="THIOREDOXIN SUPERFAMILY PROTEIN"/>
    <property type="match status" value="1"/>
</dbReference>
<dbReference type="EMBL" id="FLUL01000001">
    <property type="protein sequence ID" value="SBW08087.1"/>
    <property type="molecule type" value="Genomic_DNA"/>
</dbReference>
<reference evidence="2" key="1">
    <citation type="submission" date="2016-04" db="EMBL/GenBank/DDBJ databases">
        <authorList>
            <person name="Evans L.H."/>
            <person name="Alamgir A."/>
            <person name="Owens N."/>
            <person name="Weber N.D."/>
            <person name="Virtaneva K."/>
            <person name="Barbian K."/>
            <person name="Babar A."/>
            <person name="Rosenke K."/>
        </authorList>
    </citation>
    <scope>NUCLEOTIDE SEQUENCE</scope>
    <source>
        <strain evidence="2">86-2</strain>
    </source>
</reference>
<name>A0A212K8X2_9BACT</name>
<gene>
    <name evidence="2" type="ORF">KL86DYS2_13290</name>
</gene>